<evidence type="ECO:0000313" key="5">
    <source>
        <dbReference type="Proteomes" id="UP000023772"/>
    </source>
</evidence>
<dbReference type="CDD" id="cd03801">
    <property type="entry name" value="GT4_PimA-like"/>
    <property type="match status" value="1"/>
</dbReference>
<name>X5E6K9_9BACT</name>
<dbReference type="eggNOG" id="COG0438">
    <property type="taxonomic scope" value="Bacteria"/>
</dbReference>
<accession>X5E6K9</accession>
<dbReference type="KEGG" id="dori:FH5T_18655"/>
<reference evidence="4 6" key="2">
    <citation type="submission" date="2016-10" db="EMBL/GenBank/DDBJ databases">
        <authorList>
            <person name="de Groot N.N."/>
        </authorList>
    </citation>
    <scope>NUCLEOTIDE SEQUENCE [LARGE SCALE GENOMIC DNA]</scope>
    <source>
        <strain evidence="4 6">DSM 25947</strain>
    </source>
</reference>
<dbReference type="Proteomes" id="UP000181981">
    <property type="component" value="Unassembled WGS sequence"/>
</dbReference>
<keyword evidence="5" id="KW-1185">Reference proteome</keyword>
<feature type="domain" description="Glycosyl transferase family 1" evidence="2">
    <location>
        <begin position="193"/>
        <end position="362"/>
    </location>
</feature>
<evidence type="ECO:0000313" key="4">
    <source>
        <dbReference type="EMBL" id="SET86654.1"/>
    </source>
</evidence>
<dbReference type="PANTHER" id="PTHR46401">
    <property type="entry name" value="GLYCOSYLTRANSFERASE WBBK-RELATED"/>
    <property type="match status" value="1"/>
</dbReference>
<reference evidence="3 5" key="1">
    <citation type="submission" date="2014-03" db="EMBL/GenBank/DDBJ databases">
        <title>Complete genome sequence of a deeply braunched marine Bacteroidia bacterium Draconibacterium orientale type strain FH5T.</title>
        <authorList>
            <person name="Li X."/>
            <person name="Wang X."/>
            <person name="Xie Z."/>
            <person name="Du Z."/>
            <person name="Chen G."/>
        </authorList>
    </citation>
    <scope>NUCLEOTIDE SEQUENCE [LARGE SCALE GENOMIC DNA]</scope>
    <source>
        <strain evidence="3 5">FH5</strain>
    </source>
</reference>
<dbReference type="Proteomes" id="UP000023772">
    <property type="component" value="Chromosome"/>
</dbReference>
<sequence length="388" mass="44968">MKIFLLLNQPYPHGFALTKRFHLYAKGFVHEGHIAKVILPVPTEANNVLNNSKISGIFEKIPFEYTCNNTIRSKRFILRRWQDILGSIKAGLVCIRELPDVLIISAFPIYFYLFLKVISIVTGTKLIREKNEVDFLDENEISEKQIKQINRKNRLFHGFIVINSQLQDYLRNDLKLKTKSLVVPILIQDFKADKHLSTTRNITYTGTYLERKDGILTILKAFSKLIQKNPDLNLVLTGSPQRSKDYHALKTIIENHNLERNICFPGYLLETELQDILMSSSMLILAKPENRQNRYNFPTKIGEYLISGRPVISTKTGIIGDILKDRENVVFTEFSAENICQNIEYILNHPKEANTIGSNGRKFALENFDYHTHTQRMIRFFKMIQSCK</sequence>
<dbReference type="GO" id="GO:0009103">
    <property type="term" value="P:lipopolysaccharide biosynthetic process"/>
    <property type="evidence" value="ECO:0007669"/>
    <property type="project" value="TreeGrafter"/>
</dbReference>
<protein>
    <submittedName>
        <fullName evidence="4">Glycosyltransferase involved in cell wall bisynthesis</fullName>
    </submittedName>
</protein>
<keyword evidence="1 4" id="KW-0808">Transferase</keyword>
<dbReference type="PANTHER" id="PTHR46401:SF2">
    <property type="entry name" value="GLYCOSYLTRANSFERASE WBBK-RELATED"/>
    <property type="match status" value="1"/>
</dbReference>
<evidence type="ECO:0000256" key="1">
    <source>
        <dbReference type="ARBA" id="ARBA00022679"/>
    </source>
</evidence>
<evidence type="ECO:0000313" key="3">
    <source>
        <dbReference type="EMBL" id="AHW62271.1"/>
    </source>
</evidence>
<dbReference type="AlphaFoldDB" id="X5E6K9"/>
<organism evidence="4 6">
    <name type="scientific">Draconibacterium orientale</name>
    <dbReference type="NCBI Taxonomy" id="1168034"/>
    <lineage>
        <taxon>Bacteria</taxon>
        <taxon>Pseudomonadati</taxon>
        <taxon>Bacteroidota</taxon>
        <taxon>Bacteroidia</taxon>
        <taxon>Marinilabiliales</taxon>
        <taxon>Prolixibacteraceae</taxon>
        <taxon>Draconibacterium</taxon>
    </lineage>
</organism>
<dbReference type="STRING" id="1168034.FH5T_18655"/>
<dbReference type="SUPFAM" id="SSF53756">
    <property type="entry name" value="UDP-Glycosyltransferase/glycogen phosphorylase"/>
    <property type="match status" value="1"/>
</dbReference>
<gene>
    <name evidence="3" type="ORF">FH5T_18655</name>
    <name evidence="4" type="ORF">SAMN05444285_12634</name>
</gene>
<dbReference type="OrthoDB" id="7560678at2"/>
<dbReference type="RefSeq" id="WP_038561867.1">
    <property type="nucleotide sequence ID" value="NZ_FOHT01000026.1"/>
</dbReference>
<dbReference type="HOGENOM" id="CLU_009583_42_0_10"/>
<evidence type="ECO:0000313" key="6">
    <source>
        <dbReference type="Proteomes" id="UP000181981"/>
    </source>
</evidence>
<dbReference type="InterPro" id="IPR001296">
    <property type="entry name" value="Glyco_trans_1"/>
</dbReference>
<dbReference type="Gene3D" id="3.40.50.2000">
    <property type="entry name" value="Glycogen Phosphorylase B"/>
    <property type="match status" value="1"/>
</dbReference>
<dbReference type="EMBL" id="CP007451">
    <property type="protein sequence ID" value="AHW62271.1"/>
    <property type="molecule type" value="Genomic_DNA"/>
</dbReference>
<dbReference type="GO" id="GO:0016757">
    <property type="term" value="F:glycosyltransferase activity"/>
    <property type="evidence" value="ECO:0007669"/>
    <property type="project" value="InterPro"/>
</dbReference>
<evidence type="ECO:0000259" key="2">
    <source>
        <dbReference type="Pfam" id="PF00534"/>
    </source>
</evidence>
<proteinExistence type="predicted"/>
<dbReference type="Pfam" id="PF00534">
    <property type="entry name" value="Glycos_transf_1"/>
    <property type="match status" value="1"/>
</dbReference>
<dbReference type="EMBL" id="FOHT01000026">
    <property type="protein sequence ID" value="SET86654.1"/>
    <property type="molecule type" value="Genomic_DNA"/>
</dbReference>